<dbReference type="OrthoDB" id="2688393at2759"/>
<sequence length="87" mass="10083">MFNNLRDEQLALGLDLWAPFDNEEEWQLARWLVTNVGKTAIEEFLKLPIRVDALPHGADWRLKNIDVTGNVAGKDDKPIKEQLELWL</sequence>
<dbReference type="AlphaFoldDB" id="A0A5M3N1R4"/>
<comment type="caution">
    <text evidence="1">The sequence shown here is derived from an EMBL/GenBank/DDBJ whole genome shotgun (WGS) entry which is preliminary data.</text>
</comment>
<dbReference type="RefSeq" id="XP_007764835.1">
    <property type="nucleotide sequence ID" value="XM_007766645.1"/>
</dbReference>
<protein>
    <submittedName>
        <fullName evidence="1">Uncharacterized protein</fullName>
    </submittedName>
</protein>
<name>A0A5M3N1R4_CONPW</name>
<dbReference type="KEGG" id="cput:CONPUDRAFT_150132"/>
<proteinExistence type="predicted"/>
<evidence type="ECO:0000313" key="1">
    <source>
        <dbReference type="EMBL" id="EIW85318.1"/>
    </source>
</evidence>
<evidence type="ECO:0000313" key="2">
    <source>
        <dbReference type="Proteomes" id="UP000053558"/>
    </source>
</evidence>
<gene>
    <name evidence="1" type="ORF">CONPUDRAFT_150132</name>
</gene>
<accession>A0A5M3N1R4</accession>
<dbReference type="GeneID" id="19202657"/>
<dbReference type="EMBL" id="JH711574">
    <property type="protein sequence ID" value="EIW85318.1"/>
    <property type="molecule type" value="Genomic_DNA"/>
</dbReference>
<reference evidence="2" key="1">
    <citation type="journal article" date="2012" name="Science">
        <title>The Paleozoic origin of enzymatic lignin decomposition reconstructed from 31 fungal genomes.</title>
        <authorList>
            <person name="Floudas D."/>
            <person name="Binder M."/>
            <person name="Riley R."/>
            <person name="Barry K."/>
            <person name="Blanchette R.A."/>
            <person name="Henrissat B."/>
            <person name="Martinez A.T."/>
            <person name="Otillar R."/>
            <person name="Spatafora J.W."/>
            <person name="Yadav J.S."/>
            <person name="Aerts A."/>
            <person name="Benoit I."/>
            <person name="Boyd A."/>
            <person name="Carlson A."/>
            <person name="Copeland A."/>
            <person name="Coutinho P.M."/>
            <person name="de Vries R.P."/>
            <person name="Ferreira P."/>
            <person name="Findley K."/>
            <person name="Foster B."/>
            <person name="Gaskell J."/>
            <person name="Glotzer D."/>
            <person name="Gorecki P."/>
            <person name="Heitman J."/>
            <person name="Hesse C."/>
            <person name="Hori C."/>
            <person name="Igarashi K."/>
            <person name="Jurgens J.A."/>
            <person name="Kallen N."/>
            <person name="Kersten P."/>
            <person name="Kohler A."/>
            <person name="Kuees U."/>
            <person name="Kumar T.K.A."/>
            <person name="Kuo A."/>
            <person name="LaButti K."/>
            <person name="Larrondo L.F."/>
            <person name="Lindquist E."/>
            <person name="Ling A."/>
            <person name="Lombard V."/>
            <person name="Lucas S."/>
            <person name="Lundell T."/>
            <person name="Martin R."/>
            <person name="McLaughlin D.J."/>
            <person name="Morgenstern I."/>
            <person name="Morin E."/>
            <person name="Murat C."/>
            <person name="Nagy L.G."/>
            <person name="Nolan M."/>
            <person name="Ohm R.A."/>
            <person name="Patyshakuliyeva A."/>
            <person name="Rokas A."/>
            <person name="Ruiz-Duenas F.J."/>
            <person name="Sabat G."/>
            <person name="Salamov A."/>
            <person name="Samejima M."/>
            <person name="Schmutz J."/>
            <person name="Slot J.C."/>
            <person name="St John F."/>
            <person name="Stenlid J."/>
            <person name="Sun H."/>
            <person name="Sun S."/>
            <person name="Syed K."/>
            <person name="Tsang A."/>
            <person name="Wiebenga A."/>
            <person name="Young D."/>
            <person name="Pisabarro A."/>
            <person name="Eastwood D.C."/>
            <person name="Martin F."/>
            <person name="Cullen D."/>
            <person name="Grigoriev I.V."/>
            <person name="Hibbett D.S."/>
        </authorList>
    </citation>
    <scope>NUCLEOTIDE SEQUENCE [LARGE SCALE GENOMIC DNA]</scope>
    <source>
        <strain evidence="2">RWD-64-598 SS2</strain>
    </source>
</reference>
<keyword evidence="2" id="KW-1185">Reference proteome</keyword>
<organism evidence="1 2">
    <name type="scientific">Coniophora puteana (strain RWD-64-598)</name>
    <name type="common">Brown rot fungus</name>
    <dbReference type="NCBI Taxonomy" id="741705"/>
    <lineage>
        <taxon>Eukaryota</taxon>
        <taxon>Fungi</taxon>
        <taxon>Dikarya</taxon>
        <taxon>Basidiomycota</taxon>
        <taxon>Agaricomycotina</taxon>
        <taxon>Agaricomycetes</taxon>
        <taxon>Agaricomycetidae</taxon>
        <taxon>Boletales</taxon>
        <taxon>Coniophorineae</taxon>
        <taxon>Coniophoraceae</taxon>
        <taxon>Coniophora</taxon>
    </lineage>
</organism>
<dbReference type="Proteomes" id="UP000053558">
    <property type="component" value="Unassembled WGS sequence"/>
</dbReference>